<evidence type="ECO:0000256" key="1">
    <source>
        <dbReference type="SAM" id="MobiDB-lite"/>
    </source>
</evidence>
<dbReference type="AlphaFoldDB" id="A0A438I1G7"/>
<feature type="compositionally biased region" description="Polar residues" evidence="1">
    <location>
        <begin position="9"/>
        <end position="19"/>
    </location>
</feature>
<name>A0A438I1G7_VITVI</name>
<accession>A0A438I1G7</accession>
<reference evidence="2 3" key="1">
    <citation type="journal article" date="2018" name="PLoS Genet.">
        <title>Population sequencing reveals clonal diversity and ancestral inbreeding in the grapevine cultivar Chardonnay.</title>
        <authorList>
            <person name="Roach M.J."/>
            <person name="Johnson D.L."/>
            <person name="Bohlmann J."/>
            <person name="van Vuuren H.J."/>
            <person name="Jones S.J."/>
            <person name="Pretorius I.S."/>
            <person name="Schmidt S.A."/>
            <person name="Borneman A.R."/>
        </authorList>
    </citation>
    <scope>NUCLEOTIDE SEQUENCE [LARGE SCALE GENOMIC DNA]</scope>
    <source>
        <strain evidence="3">cv. Chardonnay</strain>
        <tissue evidence="2">Leaf</tissue>
    </source>
</reference>
<protein>
    <submittedName>
        <fullName evidence="2">Protein impaired in BABA-induced sterility 1</fullName>
    </submittedName>
</protein>
<evidence type="ECO:0000313" key="2">
    <source>
        <dbReference type="EMBL" id="RVW90522.1"/>
    </source>
</evidence>
<dbReference type="Proteomes" id="UP000288805">
    <property type="component" value="Unassembled WGS sequence"/>
</dbReference>
<comment type="caution">
    <text evidence="2">The sequence shown here is derived from an EMBL/GenBank/DDBJ whole genome shotgun (WGS) entry which is preliminary data.</text>
</comment>
<dbReference type="EMBL" id="QGNW01000154">
    <property type="protein sequence ID" value="RVW90522.1"/>
    <property type="molecule type" value="Genomic_DNA"/>
</dbReference>
<feature type="region of interest" description="Disordered" evidence="1">
    <location>
        <begin position="1"/>
        <end position="43"/>
    </location>
</feature>
<sequence length="187" mass="21150">MLKIARSQGGENFTAQTQGPHKLNGNGFHIFKEGDGKLGGEPPKPSIDVLTEASHMKNASQGDIPFSGPLQVSTSSGFAWAKRRKDDASTRSHSRSVQEVLVVMHWNLTLHCMQGIIQIGWKILMFQNGGRTDSRGYDSSEIAKRVMLKQWGQFERPDSLMLLICTTHRNYHCQCIEERKWQLREII</sequence>
<organism evidence="2 3">
    <name type="scientific">Vitis vinifera</name>
    <name type="common">Grape</name>
    <dbReference type="NCBI Taxonomy" id="29760"/>
    <lineage>
        <taxon>Eukaryota</taxon>
        <taxon>Viridiplantae</taxon>
        <taxon>Streptophyta</taxon>
        <taxon>Embryophyta</taxon>
        <taxon>Tracheophyta</taxon>
        <taxon>Spermatophyta</taxon>
        <taxon>Magnoliopsida</taxon>
        <taxon>eudicotyledons</taxon>
        <taxon>Gunneridae</taxon>
        <taxon>Pentapetalae</taxon>
        <taxon>rosids</taxon>
        <taxon>Vitales</taxon>
        <taxon>Vitaceae</taxon>
        <taxon>Viteae</taxon>
        <taxon>Vitis</taxon>
    </lineage>
</organism>
<evidence type="ECO:0000313" key="3">
    <source>
        <dbReference type="Proteomes" id="UP000288805"/>
    </source>
</evidence>
<proteinExistence type="predicted"/>
<gene>
    <name evidence="2" type="primary">IBS1_0</name>
    <name evidence="2" type="ORF">CK203_030928</name>
</gene>